<evidence type="ECO:0000256" key="9">
    <source>
        <dbReference type="ARBA" id="ARBA00023136"/>
    </source>
</evidence>
<protein>
    <submittedName>
        <fullName evidence="16">Emopamil-binding protein</fullName>
    </submittedName>
</protein>
<dbReference type="InterPro" id="IPR007905">
    <property type="entry name" value="EBP"/>
</dbReference>
<dbReference type="GO" id="GO:0016020">
    <property type="term" value="C:membrane"/>
    <property type="evidence" value="ECO:0007669"/>
    <property type="project" value="UniProtKB-SubCell"/>
</dbReference>
<keyword evidence="5" id="KW-0752">Steroid biosynthesis</keyword>
<keyword evidence="17" id="KW-1185">Reference proteome</keyword>
<dbReference type="Proteomes" id="UP000246991">
    <property type="component" value="Unassembled WGS sequence"/>
</dbReference>
<evidence type="ECO:0000256" key="7">
    <source>
        <dbReference type="ARBA" id="ARBA00023011"/>
    </source>
</evidence>
<evidence type="ECO:0000256" key="1">
    <source>
        <dbReference type="ARBA" id="ARBA00004141"/>
    </source>
</evidence>
<dbReference type="STRING" id="42249.A0A317T036"/>
<keyword evidence="12" id="KW-0413">Isomerase</keyword>
<feature type="domain" description="EXPERA" evidence="15">
    <location>
        <begin position="56"/>
        <end position="198"/>
    </location>
</feature>
<feature type="transmembrane region" description="Helical" evidence="14">
    <location>
        <begin position="179"/>
        <end position="199"/>
    </location>
</feature>
<name>A0A317T036_9PEZI</name>
<dbReference type="PANTHER" id="PTHR14207:SF0">
    <property type="entry name" value="3-BETA-HYDROXYSTEROID-DELTA(8),DELTA(7)-ISOMERASE"/>
    <property type="match status" value="1"/>
</dbReference>
<evidence type="ECO:0000256" key="3">
    <source>
        <dbReference type="ARBA" id="ARBA00022516"/>
    </source>
</evidence>
<evidence type="ECO:0000313" key="17">
    <source>
        <dbReference type="Proteomes" id="UP000246991"/>
    </source>
</evidence>
<accession>A0A317T036</accession>
<comment type="similarity">
    <text evidence="2">Belongs to the EBP family.</text>
</comment>
<dbReference type="PANTHER" id="PTHR14207">
    <property type="entry name" value="STEROL ISOMERASE"/>
    <property type="match status" value="1"/>
</dbReference>
<dbReference type="GO" id="GO:0005783">
    <property type="term" value="C:endoplasmic reticulum"/>
    <property type="evidence" value="ECO:0007669"/>
    <property type="project" value="TreeGrafter"/>
</dbReference>
<keyword evidence="3" id="KW-0444">Lipid biosynthesis</keyword>
<keyword evidence="6 13" id="KW-1133">Transmembrane helix</keyword>
<keyword evidence="9 13" id="KW-0472">Membrane</keyword>
<keyword evidence="7" id="KW-0756">Sterol biosynthesis</keyword>
<dbReference type="GO" id="GO:0000247">
    <property type="term" value="F:C-8 sterol isomerase activity"/>
    <property type="evidence" value="ECO:0007669"/>
    <property type="project" value="TreeGrafter"/>
</dbReference>
<dbReference type="InterPro" id="IPR033118">
    <property type="entry name" value="EXPERA"/>
</dbReference>
<dbReference type="GO" id="GO:0016126">
    <property type="term" value="P:sterol biosynthetic process"/>
    <property type="evidence" value="ECO:0007669"/>
    <property type="project" value="UniProtKB-KW"/>
</dbReference>
<evidence type="ECO:0000256" key="4">
    <source>
        <dbReference type="ARBA" id="ARBA00022692"/>
    </source>
</evidence>
<evidence type="ECO:0000256" key="13">
    <source>
        <dbReference type="PROSITE-ProRule" id="PRU01087"/>
    </source>
</evidence>
<comment type="subcellular location">
    <subcellularLocation>
        <location evidence="1">Membrane</location>
        <topology evidence="1">Multi-pass membrane protein</topology>
    </subcellularLocation>
</comment>
<sequence>METVHPFYPLGLSLPHYVPNTLSSIQLVSTFAAGTFVILVGTWILVKATSKEIATGERLLCLWFALCGFIHFFFEGYFGATPGEIAGSTHLFAQLWREYALSDSRYMSYDAFTVAMERICALFCGPLSFYLVYAIATSHPSRYPLQIMVSLAQLYGDVLYYATAAIGVYESTRPERYYFWVYFVMLNAFWIFIPGYLLYRGFVEVVEVFKRDAAGRKGKAE</sequence>
<keyword evidence="10" id="KW-1207">Sterol metabolism</keyword>
<dbReference type="GO" id="GO:0004769">
    <property type="term" value="F:steroid Delta-isomerase activity"/>
    <property type="evidence" value="ECO:0007669"/>
    <property type="project" value="TreeGrafter"/>
</dbReference>
<evidence type="ECO:0000256" key="11">
    <source>
        <dbReference type="ARBA" id="ARBA00023221"/>
    </source>
</evidence>
<evidence type="ECO:0000313" key="16">
    <source>
        <dbReference type="EMBL" id="PWW80058.1"/>
    </source>
</evidence>
<evidence type="ECO:0000256" key="6">
    <source>
        <dbReference type="ARBA" id="ARBA00022989"/>
    </source>
</evidence>
<organism evidence="16 17">
    <name type="scientific">Tuber magnatum</name>
    <name type="common">white Piedmont truffle</name>
    <dbReference type="NCBI Taxonomy" id="42249"/>
    <lineage>
        <taxon>Eukaryota</taxon>
        <taxon>Fungi</taxon>
        <taxon>Dikarya</taxon>
        <taxon>Ascomycota</taxon>
        <taxon>Pezizomycotina</taxon>
        <taxon>Pezizomycetes</taxon>
        <taxon>Pezizales</taxon>
        <taxon>Tuberaceae</taxon>
        <taxon>Tuber</taxon>
    </lineage>
</organism>
<comment type="caution">
    <text evidence="16">The sequence shown here is derived from an EMBL/GenBank/DDBJ whole genome shotgun (WGS) entry which is preliminary data.</text>
</comment>
<dbReference type="AlphaFoldDB" id="A0A317T036"/>
<dbReference type="PROSITE" id="PS51751">
    <property type="entry name" value="EXPERA"/>
    <property type="match status" value="1"/>
</dbReference>
<evidence type="ECO:0000256" key="12">
    <source>
        <dbReference type="ARBA" id="ARBA00023235"/>
    </source>
</evidence>
<evidence type="ECO:0000256" key="5">
    <source>
        <dbReference type="ARBA" id="ARBA00022955"/>
    </source>
</evidence>
<keyword evidence="11" id="KW-0753">Steroid metabolism</keyword>
<keyword evidence="4 13" id="KW-0812">Transmembrane</keyword>
<dbReference type="GO" id="GO:0047750">
    <property type="term" value="F:cholestenol delta-isomerase activity"/>
    <property type="evidence" value="ECO:0007669"/>
    <property type="project" value="InterPro"/>
</dbReference>
<evidence type="ECO:0000256" key="10">
    <source>
        <dbReference type="ARBA" id="ARBA00023166"/>
    </source>
</evidence>
<keyword evidence="8" id="KW-0443">Lipid metabolism</keyword>
<feature type="transmembrane region" description="Helical" evidence="14">
    <location>
        <begin position="25"/>
        <end position="46"/>
    </location>
</feature>
<feature type="transmembrane region" description="Helical" evidence="14">
    <location>
        <begin position="58"/>
        <end position="74"/>
    </location>
</feature>
<feature type="transmembrane region" description="Helical" evidence="14">
    <location>
        <begin position="111"/>
        <end position="133"/>
    </location>
</feature>
<gene>
    <name evidence="16" type="ORF">C7212DRAFT_273606</name>
</gene>
<dbReference type="EMBL" id="PYWC01000004">
    <property type="protein sequence ID" value="PWW80058.1"/>
    <property type="molecule type" value="Genomic_DNA"/>
</dbReference>
<evidence type="ECO:0000256" key="8">
    <source>
        <dbReference type="ARBA" id="ARBA00023098"/>
    </source>
</evidence>
<evidence type="ECO:0000259" key="15">
    <source>
        <dbReference type="PROSITE" id="PS51751"/>
    </source>
</evidence>
<reference evidence="16 17" key="1">
    <citation type="submission" date="2018-03" db="EMBL/GenBank/DDBJ databases">
        <title>Genomes of Pezizomycetes fungi and the evolution of truffles.</title>
        <authorList>
            <person name="Murat C."/>
            <person name="Payen T."/>
            <person name="Noel B."/>
            <person name="Kuo A."/>
            <person name="Martin F.M."/>
        </authorList>
    </citation>
    <scope>NUCLEOTIDE SEQUENCE [LARGE SCALE GENOMIC DNA]</scope>
    <source>
        <strain evidence="16">091103-1</strain>
    </source>
</reference>
<proteinExistence type="inferred from homology"/>
<dbReference type="OrthoDB" id="58557at2759"/>
<feature type="transmembrane region" description="Helical" evidence="14">
    <location>
        <begin position="145"/>
        <end position="167"/>
    </location>
</feature>
<evidence type="ECO:0000256" key="2">
    <source>
        <dbReference type="ARBA" id="ARBA00008337"/>
    </source>
</evidence>
<dbReference type="Pfam" id="PF05241">
    <property type="entry name" value="EBP"/>
    <property type="match status" value="1"/>
</dbReference>
<evidence type="ECO:0000256" key="14">
    <source>
        <dbReference type="SAM" id="Phobius"/>
    </source>
</evidence>